<dbReference type="EMBL" id="BAAABM010000007">
    <property type="protein sequence ID" value="GAA0320365.1"/>
    <property type="molecule type" value="Genomic_DNA"/>
</dbReference>
<accession>A0ABP3FPT8</accession>
<dbReference type="InterPro" id="IPR005031">
    <property type="entry name" value="COQ10_START"/>
</dbReference>
<dbReference type="PANTHER" id="PTHR33824:SF7">
    <property type="entry name" value="POLYKETIDE CYCLASE_DEHYDRASE AND LIPID TRANSPORT SUPERFAMILY PROTEIN"/>
    <property type="match status" value="1"/>
</dbReference>
<comment type="caution">
    <text evidence="3">The sequence shown here is derived from an EMBL/GenBank/DDBJ whole genome shotgun (WGS) entry which is preliminary data.</text>
</comment>
<dbReference type="Proteomes" id="UP001501822">
    <property type="component" value="Unassembled WGS sequence"/>
</dbReference>
<feature type="domain" description="Coenzyme Q-binding protein COQ10 START" evidence="2">
    <location>
        <begin position="144"/>
        <end position="268"/>
    </location>
</feature>
<protein>
    <recommendedName>
        <fullName evidence="2">Coenzyme Q-binding protein COQ10 START domain-containing protein</fullName>
    </recommendedName>
</protein>
<dbReference type="PANTHER" id="PTHR33824">
    <property type="entry name" value="POLYKETIDE CYCLASE/DEHYDRASE AND LIPID TRANSPORT SUPERFAMILY PROTEIN"/>
    <property type="match status" value="1"/>
</dbReference>
<dbReference type="InterPro" id="IPR023393">
    <property type="entry name" value="START-like_dom_sf"/>
</dbReference>
<gene>
    <name evidence="3" type="ORF">GCM10010151_07580</name>
</gene>
<sequence length="312" mass="34022">MTDEDRRRADRLARALGVAGLGLGIAPLTATDAISRLCGVDDSGTARTMLRLAGVRELVHSVLLLGSRSPAPLVWTRVVGDMLDLTALGLAASNRTGHRRTRVLAVTAGVAAITAADVYTALCGLRRRAPEHARAGTVHATITVNRPRDEVYRFWHDFENLPQFMIHLDTVRDLGDGRSHWRATGPLGRTLEWEAEMIDDRPDELIAWHATQGMIAGNSGAVRFTDAPGDRGTEVRVTLQYAPRGGGAVAAFTRLLGEHPDQMVRDDLRRFKQVMETGEVVLSEGMPMGTHAKRQLRQRAAQPMSRGGGGFR</sequence>
<reference evidence="4" key="1">
    <citation type="journal article" date="2019" name="Int. J. Syst. Evol. Microbiol.">
        <title>The Global Catalogue of Microorganisms (GCM) 10K type strain sequencing project: providing services to taxonomists for standard genome sequencing and annotation.</title>
        <authorList>
            <consortium name="The Broad Institute Genomics Platform"/>
            <consortium name="The Broad Institute Genome Sequencing Center for Infectious Disease"/>
            <person name="Wu L."/>
            <person name="Ma J."/>
        </authorList>
    </citation>
    <scope>NUCLEOTIDE SEQUENCE [LARGE SCALE GENOMIC DNA]</scope>
    <source>
        <strain evidence="4">JCM 3146</strain>
    </source>
</reference>
<dbReference type="RefSeq" id="WP_252804360.1">
    <property type="nucleotide sequence ID" value="NZ_BAAABM010000007.1"/>
</dbReference>
<keyword evidence="4" id="KW-1185">Reference proteome</keyword>
<evidence type="ECO:0000313" key="3">
    <source>
        <dbReference type="EMBL" id="GAA0320365.1"/>
    </source>
</evidence>
<dbReference type="Gene3D" id="3.30.530.20">
    <property type="match status" value="1"/>
</dbReference>
<evidence type="ECO:0000313" key="4">
    <source>
        <dbReference type="Proteomes" id="UP001501822"/>
    </source>
</evidence>
<keyword evidence="1" id="KW-0472">Membrane</keyword>
<keyword evidence="1" id="KW-0812">Transmembrane</keyword>
<evidence type="ECO:0000256" key="1">
    <source>
        <dbReference type="SAM" id="Phobius"/>
    </source>
</evidence>
<feature type="transmembrane region" description="Helical" evidence="1">
    <location>
        <begin position="12"/>
        <end position="30"/>
    </location>
</feature>
<organism evidence="3 4">
    <name type="scientific">Actinoallomurus spadix</name>
    <dbReference type="NCBI Taxonomy" id="79912"/>
    <lineage>
        <taxon>Bacteria</taxon>
        <taxon>Bacillati</taxon>
        <taxon>Actinomycetota</taxon>
        <taxon>Actinomycetes</taxon>
        <taxon>Streptosporangiales</taxon>
        <taxon>Thermomonosporaceae</taxon>
        <taxon>Actinoallomurus</taxon>
    </lineage>
</organism>
<dbReference type="Pfam" id="PF03364">
    <property type="entry name" value="Polyketide_cyc"/>
    <property type="match status" value="1"/>
</dbReference>
<name>A0ABP3FPT8_9ACTN</name>
<keyword evidence="1" id="KW-1133">Transmembrane helix</keyword>
<dbReference type="InterPro" id="IPR047137">
    <property type="entry name" value="ORF3"/>
</dbReference>
<evidence type="ECO:0000259" key="2">
    <source>
        <dbReference type="Pfam" id="PF03364"/>
    </source>
</evidence>
<dbReference type="CDD" id="cd07817">
    <property type="entry name" value="SRPBCC_8"/>
    <property type="match status" value="1"/>
</dbReference>
<dbReference type="SUPFAM" id="SSF55961">
    <property type="entry name" value="Bet v1-like"/>
    <property type="match status" value="1"/>
</dbReference>
<proteinExistence type="predicted"/>